<feature type="coiled-coil region" evidence="1">
    <location>
        <begin position="228"/>
        <end position="255"/>
    </location>
</feature>
<protein>
    <recommendedName>
        <fullName evidence="2">Ppx/GppA phosphatase N-terminal domain-containing protein</fullName>
    </recommendedName>
</protein>
<organism evidence="3 4">
    <name type="scientific">Candidatus Schekmanbacteria bacterium GWA2_38_11</name>
    <dbReference type="NCBI Taxonomy" id="1817876"/>
    <lineage>
        <taxon>Bacteria</taxon>
        <taxon>Candidatus Schekmaniibacteriota</taxon>
    </lineage>
</organism>
<reference evidence="3 4" key="1">
    <citation type="journal article" date="2016" name="Nat. Commun.">
        <title>Thousands of microbial genomes shed light on interconnected biogeochemical processes in an aquifer system.</title>
        <authorList>
            <person name="Anantharaman K."/>
            <person name="Brown C.T."/>
            <person name="Hug L.A."/>
            <person name="Sharon I."/>
            <person name="Castelle C.J."/>
            <person name="Probst A.J."/>
            <person name="Thomas B.C."/>
            <person name="Singh A."/>
            <person name="Wilkins M.J."/>
            <person name="Karaoz U."/>
            <person name="Brodie E.L."/>
            <person name="Williams K.H."/>
            <person name="Hubbard S.S."/>
            <person name="Banfield J.F."/>
        </authorList>
    </citation>
    <scope>NUCLEOTIDE SEQUENCE [LARGE SCALE GENOMIC DNA]</scope>
</reference>
<evidence type="ECO:0000256" key="1">
    <source>
        <dbReference type="SAM" id="Coils"/>
    </source>
</evidence>
<sequence>MKKYGVIDIGTNSVLLLIGELGISREIQSLKEDLRVTRIGKGVNETRLLRKDRMINTLEVLKEYIKECKKSGVEKIKVIGTSALRDAENSNDFLNLVKEETGVNVEILSGIREAELSFSGAISGIKDDGLGKTVIDIGGGSTEVVFGKGIKPEYFKSFEIGSIRMTEQFLKSDPPGENEIKEMRNFIKNSLSIFPKSLKTRLLIGVAGTVTTLAQISLKLPLYDRLQIENYKMQISNLEEIISLLKERNLEERKKIAGLLPERADVIVAGAIILEEIMNYFGFNEVIASTRGLRYGVMMEMAERK</sequence>
<dbReference type="Proteomes" id="UP000178526">
    <property type="component" value="Unassembled WGS sequence"/>
</dbReference>
<name>A0A1F7RCC8_9BACT</name>
<gene>
    <name evidence="3" type="ORF">A2042_03380</name>
</gene>
<dbReference type="PANTHER" id="PTHR30005:SF0">
    <property type="entry name" value="RETROGRADE REGULATION PROTEIN 2"/>
    <property type="match status" value="1"/>
</dbReference>
<feature type="domain" description="Ppx/GppA phosphatase N-terminal" evidence="2">
    <location>
        <begin position="27"/>
        <end position="304"/>
    </location>
</feature>
<dbReference type="InterPro" id="IPR050273">
    <property type="entry name" value="GppA/Ppx_hydrolase"/>
</dbReference>
<dbReference type="InterPro" id="IPR003695">
    <property type="entry name" value="Ppx_GppA_N"/>
</dbReference>
<evidence type="ECO:0000313" key="3">
    <source>
        <dbReference type="EMBL" id="OGL38624.1"/>
    </source>
</evidence>
<dbReference type="Gene3D" id="3.30.420.150">
    <property type="entry name" value="Exopolyphosphatase. Domain 2"/>
    <property type="match status" value="1"/>
</dbReference>
<accession>A0A1F7RCC8</accession>
<evidence type="ECO:0000313" key="4">
    <source>
        <dbReference type="Proteomes" id="UP000178526"/>
    </source>
</evidence>
<dbReference type="AlphaFoldDB" id="A0A1F7RCC8"/>
<dbReference type="Pfam" id="PF02541">
    <property type="entry name" value="Ppx-GppA"/>
    <property type="match status" value="1"/>
</dbReference>
<evidence type="ECO:0000259" key="2">
    <source>
        <dbReference type="Pfam" id="PF02541"/>
    </source>
</evidence>
<dbReference type="CDD" id="cd24054">
    <property type="entry name" value="ASKHA_NBD_AaPPX-GppA_MtPPX2-like"/>
    <property type="match status" value="1"/>
</dbReference>
<dbReference type="SUPFAM" id="SSF53067">
    <property type="entry name" value="Actin-like ATPase domain"/>
    <property type="match status" value="2"/>
</dbReference>
<comment type="caution">
    <text evidence="3">The sequence shown here is derived from an EMBL/GenBank/DDBJ whole genome shotgun (WGS) entry which is preliminary data.</text>
</comment>
<dbReference type="PANTHER" id="PTHR30005">
    <property type="entry name" value="EXOPOLYPHOSPHATASE"/>
    <property type="match status" value="1"/>
</dbReference>
<keyword evidence="1" id="KW-0175">Coiled coil</keyword>
<proteinExistence type="predicted"/>
<dbReference type="InterPro" id="IPR043129">
    <property type="entry name" value="ATPase_NBD"/>
</dbReference>
<dbReference type="EMBL" id="MGDB01000143">
    <property type="protein sequence ID" value="OGL38624.1"/>
    <property type="molecule type" value="Genomic_DNA"/>
</dbReference>
<dbReference type="GO" id="GO:0016462">
    <property type="term" value="F:pyrophosphatase activity"/>
    <property type="evidence" value="ECO:0007669"/>
    <property type="project" value="TreeGrafter"/>
</dbReference>
<dbReference type="Gene3D" id="3.30.420.40">
    <property type="match status" value="1"/>
</dbReference>